<accession>X1CZG9</accession>
<reference evidence="2" key="1">
    <citation type="journal article" date="2014" name="Front. Microbiol.">
        <title>High frequency of phylogenetically diverse reductive dehalogenase-homologous genes in deep subseafloor sedimentary metagenomes.</title>
        <authorList>
            <person name="Kawai M."/>
            <person name="Futagami T."/>
            <person name="Toyoda A."/>
            <person name="Takaki Y."/>
            <person name="Nishi S."/>
            <person name="Hori S."/>
            <person name="Arai W."/>
            <person name="Tsubouchi T."/>
            <person name="Morono Y."/>
            <person name="Uchiyama I."/>
            <person name="Ito T."/>
            <person name="Fujiyama A."/>
            <person name="Inagaki F."/>
            <person name="Takami H."/>
        </authorList>
    </citation>
    <scope>NUCLEOTIDE SEQUENCE</scope>
    <source>
        <strain evidence="2">Expedition CK06-06</strain>
    </source>
</reference>
<feature type="domain" description="Helix-turn-helix" evidence="1">
    <location>
        <begin position="2"/>
        <end position="42"/>
    </location>
</feature>
<dbReference type="NCBIfam" id="TIGR01764">
    <property type="entry name" value="excise"/>
    <property type="match status" value="1"/>
</dbReference>
<dbReference type="Pfam" id="PF12728">
    <property type="entry name" value="HTH_17"/>
    <property type="match status" value="1"/>
</dbReference>
<dbReference type="EMBL" id="BART01032714">
    <property type="protein sequence ID" value="GAH13931.1"/>
    <property type="molecule type" value="Genomic_DNA"/>
</dbReference>
<proteinExistence type="predicted"/>
<sequence>RITGYDVHTIRSHARAGRLKMYRPSPGSRMRFKRSDVEKFMQLGAKGN</sequence>
<dbReference type="InterPro" id="IPR010093">
    <property type="entry name" value="SinI_DNA-bd"/>
</dbReference>
<feature type="non-terminal residue" evidence="2">
    <location>
        <position position="1"/>
    </location>
</feature>
<dbReference type="InterPro" id="IPR041657">
    <property type="entry name" value="HTH_17"/>
</dbReference>
<dbReference type="SUPFAM" id="SSF46955">
    <property type="entry name" value="Putative DNA-binding domain"/>
    <property type="match status" value="1"/>
</dbReference>
<evidence type="ECO:0000313" key="2">
    <source>
        <dbReference type="EMBL" id="GAH13931.1"/>
    </source>
</evidence>
<gene>
    <name evidence="2" type="ORF">S01H4_56457</name>
</gene>
<organism evidence="2">
    <name type="scientific">marine sediment metagenome</name>
    <dbReference type="NCBI Taxonomy" id="412755"/>
    <lineage>
        <taxon>unclassified sequences</taxon>
        <taxon>metagenomes</taxon>
        <taxon>ecological metagenomes</taxon>
    </lineage>
</organism>
<dbReference type="GO" id="GO:0003677">
    <property type="term" value="F:DNA binding"/>
    <property type="evidence" value="ECO:0007669"/>
    <property type="project" value="InterPro"/>
</dbReference>
<dbReference type="AlphaFoldDB" id="X1CZG9"/>
<dbReference type="InterPro" id="IPR009061">
    <property type="entry name" value="DNA-bd_dom_put_sf"/>
</dbReference>
<protein>
    <recommendedName>
        <fullName evidence="1">Helix-turn-helix domain-containing protein</fullName>
    </recommendedName>
</protein>
<comment type="caution">
    <text evidence="2">The sequence shown here is derived from an EMBL/GenBank/DDBJ whole genome shotgun (WGS) entry which is preliminary data.</text>
</comment>
<name>X1CZG9_9ZZZZ</name>
<evidence type="ECO:0000259" key="1">
    <source>
        <dbReference type="Pfam" id="PF12728"/>
    </source>
</evidence>